<dbReference type="PANTHER" id="PTHR35803">
    <property type="entry name" value="GLUCAN 1,4-ALPHA-GLUCOSIDASE SUSB-RELATED"/>
    <property type="match status" value="1"/>
</dbReference>
<protein>
    <submittedName>
        <fullName evidence="5">Glycoside hydrolase family 97 catalytic domain-containing protein</fullName>
    </submittedName>
</protein>
<evidence type="ECO:0000256" key="1">
    <source>
        <dbReference type="SAM" id="SignalP"/>
    </source>
</evidence>
<dbReference type="InterPro" id="IPR052720">
    <property type="entry name" value="Glycosyl_hydrolase_97"/>
</dbReference>
<keyword evidence="6" id="KW-1185">Reference proteome</keyword>
<dbReference type="InterPro" id="IPR019563">
    <property type="entry name" value="GH97_catalytic"/>
</dbReference>
<dbReference type="SUPFAM" id="SSF49785">
    <property type="entry name" value="Galactose-binding domain-like"/>
    <property type="match status" value="1"/>
</dbReference>
<accession>A0ABY4ENI5</accession>
<keyword evidence="1" id="KW-0732">Signal</keyword>
<dbReference type="Pfam" id="PF04122">
    <property type="entry name" value="CW_binding_2"/>
    <property type="match status" value="3"/>
</dbReference>
<reference evidence="5 6" key="1">
    <citation type="submission" date="2022-04" db="EMBL/GenBank/DDBJ databases">
        <title>Halobacillus sp. isolated from saltern.</title>
        <authorList>
            <person name="Won M."/>
            <person name="Lee C.-M."/>
            <person name="Woen H.-Y."/>
            <person name="Kwon S.-W."/>
        </authorList>
    </citation>
    <scope>NUCLEOTIDE SEQUENCE [LARGE SCALE GENOMIC DNA]</scope>
    <source>
        <strain evidence="5 6">SSBR10-3</strain>
    </source>
</reference>
<evidence type="ECO:0000313" key="5">
    <source>
        <dbReference type="EMBL" id="UOQ45754.1"/>
    </source>
</evidence>
<dbReference type="SUPFAM" id="SSF51445">
    <property type="entry name" value="(Trans)glycosidases"/>
    <property type="match status" value="1"/>
</dbReference>
<dbReference type="InterPro" id="IPR013783">
    <property type="entry name" value="Ig-like_fold"/>
</dbReference>
<feature type="domain" description="Glycosyl-hydrolase 97 catalytic" evidence="2">
    <location>
        <begin position="303"/>
        <end position="488"/>
    </location>
</feature>
<dbReference type="RefSeq" id="WP_244712596.1">
    <property type="nucleotide sequence ID" value="NZ_CP095073.1"/>
</dbReference>
<dbReference type="Gene3D" id="2.70.98.10">
    <property type="match status" value="1"/>
</dbReference>
<feature type="domain" description="Glycosyl-hydrolase 97 C-terminal oligomerisation" evidence="4">
    <location>
        <begin position="585"/>
        <end position="683"/>
    </location>
</feature>
<gene>
    <name evidence="5" type="ORF">MUN89_07445</name>
</gene>
<sequence length="1332" mass="148406">MVKNKSLLGCLLVLCLFLSLPLTAHADGADTSMSSPDKNIAVKVSLQEDGTPQYQITYKGKKRIDPSSLGFHFKNQDPMDNNFEIVNTSVKTFNHTWKPVWGEKSSITNHYNELTVELQEKSGQQRKLNLVFRVYDDGVGFRYVIPKQPNVDENLQIVSEDTEFSFSDNNTSWWIPNDWDSYEYNYHQTPLSDVDEVSTPLTMKTPDGVHLTVHEAALIDYSGMALKAEEGTETSLKSILAPWPDSDVKVKKDSLPVETPWRTVQMGDTAGDLVESDMILNLNEPTDYKDTSWIKPMKYMGIWWEMHIDKSTWASGPKHGATTENAKKYIDFAHNYLDSENNNIGLLVEGWNEGWDGDWTENGDQFSFTESYPDFDLKEVVNYAEQNGVEYIAHNETSGDIQNYEDQMEDAYNLYESLGINAIKSGYVADNGIKDPVGQKHHGQYMVNHYNNAVKRAAEHHIMIDTHEPIKSTGLERTYPNWMSREGVMGMEYNAWSEGSPPDHLTILPFTRMMAGPIDYNPGIFDVQIEEKPTNRVHTTRAQQLALYVTVTSGTQMVTDLPENYTDEEGNILPEFEFIKDVPVTWDDTMVPNSKIGDYITTVHRSGDEWYIGTTTDEHARDLDVSLNFLDKDKMYVAEVYSDGQDADWETNPNPVEIDKVIVESADTFTASLAAGGGQAVRIYPASEEEAKELPAYNAPNVEVNYKDVPNEIQSNDALNVKVEAENKGTVVTSKKLDLMVNGSKAAEKTVRIAPGNTKEITLTYDQLFETGDYQISINDLEEKTVKVKEKAPTFAYSDLEVTTDNGVITAKAKVTNYGSTKGTTEVPLKVDGMRVKSEHVEVPAGVGGESKMVFFTYDTGQEAGAYEVAIGDLEPKLVAVPTIGLKGEWRFHKGDNMDWKSPDLDESGWETVTLPNSWEDHSNYTEDNVFGWYRKTITVPREWKGYDLKVRLGRIDDVDETFMNGEKVAQSGTFPTGEGEQGLVSAWDWDREYVIPAETIRYGEKNVISTRVFDASFGGGLYQGPLGPIELVRGDETDDTTDQRLAGKDRYETAIEIAREGWKKSDTVVIARGDRFADALAGAPLAYKENAPILLTKTDRLLADVRQEIERLGAEHAIILGGPNAVSSYAKYQLEGIGLSVERIHGKNRYETAASIAARLDGNPEKAIVANGSKFPDALSVAPYAAENGYPILLTKNDQLPNATKRTLQDISASIVVGGESVVNKDLLHQLPNATRVNGDHRFETAAKVAEELYDDTNTAFISTGYEFADALTGSVLAAKHNAVSLLVKTDKVPESTQSVYSRMDIKNLYILGGPGAVSKEVREQLSPKHK</sequence>
<dbReference type="InterPro" id="IPR029483">
    <property type="entry name" value="GH97_C"/>
</dbReference>
<dbReference type="Gene3D" id="2.60.120.260">
    <property type="entry name" value="Galactose-binding domain-like"/>
    <property type="match status" value="1"/>
</dbReference>
<dbReference type="Gene3D" id="3.20.20.70">
    <property type="entry name" value="Aldolase class I"/>
    <property type="match status" value="1"/>
</dbReference>
<dbReference type="InterPro" id="IPR008979">
    <property type="entry name" value="Galactose-bd-like_sf"/>
</dbReference>
<dbReference type="InterPro" id="IPR014718">
    <property type="entry name" value="GH-type_carb-bd"/>
</dbReference>
<evidence type="ECO:0000313" key="6">
    <source>
        <dbReference type="Proteomes" id="UP000831787"/>
    </source>
</evidence>
<feature type="chain" id="PRO_5045739376" evidence="1">
    <location>
        <begin position="27"/>
        <end position="1332"/>
    </location>
</feature>
<dbReference type="Pfam" id="PF10566">
    <property type="entry name" value="Glyco_hydro_97"/>
    <property type="match status" value="1"/>
</dbReference>
<evidence type="ECO:0000259" key="4">
    <source>
        <dbReference type="Pfam" id="PF14509"/>
    </source>
</evidence>
<evidence type="ECO:0000259" key="3">
    <source>
        <dbReference type="Pfam" id="PF14508"/>
    </source>
</evidence>
<name>A0ABY4ENI5_9BACI</name>
<dbReference type="GO" id="GO:0016787">
    <property type="term" value="F:hydrolase activity"/>
    <property type="evidence" value="ECO:0007669"/>
    <property type="project" value="UniProtKB-KW"/>
</dbReference>
<feature type="domain" description="Glycosyl-hydrolase 97 N-terminal" evidence="3">
    <location>
        <begin position="34"/>
        <end position="285"/>
    </location>
</feature>
<dbReference type="PANTHER" id="PTHR35803:SF1">
    <property type="entry name" value="GLUCAN 1,4-ALPHA-GLUCOSIDASE SUSB"/>
    <property type="match status" value="1"/>
</dbReference>
<evidence type="ECO:0000259" key="2">
    <source>
        <dbReference type="Pfam" id="PF10566"/>
    </source>
</evidence>
<keyword evidence="5" id="KW-0378">Hydrolase</keyword>
<feature type="signal peptide" evidence="1">
    <location>
        <begin position="1"/>
        <end position="26"/>
    </location>
</feature>
<dbReference type="Pfam" id="PF14509">
    <property type="entry name" value="GH97_C"/>
    <property type="match status" value="1"/>
</dbReference>
<dbReference type="InterPro" id="IPR013785">
    <property type="entry name" value="Aldolase_TIM"/>
</dbReference>
<proteinExistence type="predicted"/>
<dbReference type="Gene3D" id="2.60.40.10">
    <property type="entry name" value="Immunoglobulins"/>
    <property type="match status" value="1"/>
</dbReference>
<dbReference type="Proteomes" id="UP000831787">
    <property type="component" value="Chromosome"/>
</dbReference>
<organism evidence="5 6">
    <name type="scientific">Halobacillus salinarum</name>
    <dbReference type="NCBI Taxonomy" id="2932257"/>
    <lineage>
        <taxon>Bacteria</taxon>
        <taxon>Bacillati</taxon>
        <taxon>Bacillota</taxon>
        <taxon>Bacilli</taxon>
        <taxon>Bacillales</taxon>
        <taxon>Bacillaceae</taxon>
        <taxon>Halobacillus</taxon>
    </lineage>
</organism>
<dbReference type="Gene3D" id="3.40.50.12090">
    <property type="match status" value="2"/>
</dbReference>
<dbReference type="Pfam" id="PF14508">
    <property type="entry name" value="GH97_N"/>
    <property type="match status" value="1"/>
</dbReference>
<dbReference type="InterPro" id="IPR017853">
    <property type="entry name" value="GH"/>
</dbReference>
<dbReference type="InterPro" id="IPR029486">
    <property type="entry name" value="GH97_N"/>
</dbReference>
<dbReference type="EMBL" id="CP095073">
    <property type="protein sequence ID" value="UOQ45754.1"/>
    <property type="molecule type" value="Genomic_DNA"/>
</dbReference>
<dbReference type="InterPro" id="IPR007253">
    <property type="entry name" value="Cell_wall-bd_2"/>
</dbReference>